<evidence type="ECO:0000259" key="3">
    <source>
        <dbReference type="PROSITE" id="PS51756"/>
    </source>
</evidence>
<gene>
    <name evidence="4" type="ORF">SAMN05421782_11944</name>
</gene>
<comment type="similarity">
    <text evidence="1">In the N-terminal section; belongs to the LXG family.</text>
</comment>
<dbReference type="InterPro" id="IPR006829">
    <property type="entry name" value="LXG_dom"/>
</dbReference>
<evidence type="ECO:0000256" key="2">
    <source>
        <dbReference type="SAM" id="Coils"/>
    </source>
</evidence>
<feature type="domain" description="LXG" evidence="3">
    <location>
        <begin position="1"/>
        <end position="225"/>
    </location>
</feature>
<protein>
    <submittedName>
        <fullName evidence="4">LXG domain of WXG superfamily protein</fullName>
    </submittedName>
</protein>
<evidence type="ECO:0000313" key="4">
    <source>
        <dbReference type="EMBL" id="SDX38545.1"/>
    </source>
</evidence>
<sequence length="473" mass="53341">MSRIDIAELTEFLHNLKKSNDEARTMLKNIQTAAEEYATDTSLKGKAVTASQTYFQETYPVLCKILIQALNESEDRLEQYIREFGEQVDPSPNSRVDAQLLQEAMDRLAEIKRKQEDLLLRMSAGTGTLYEGQQQNLRTQFTDAIEQENILERYIAFEQSHANFFDSLNELVYRANKAVQELADHVTFNSQTGTYGLEKLDTTRFEALQELLPNKKKYNFNEYEIRYNGATHILLKNGIVDVEATNAYNEAIKNGELDKVSNQATESAEAIKAVVAALQKGRDPITGQKISKAQSLSMLAGMVFMYAGGRYKGRKLKISDVELRDFKEISSMKKIIARLNSLKNIEKFKKGSLEHIFEGEVNRKGKAVGFHSETIPDSPGKVIPGTKSKTNKNGVYEAKIEVNGIPKKSNKGKSSFFPENWTAQKIVDEINYAFSNKVLDKGNAYIGKATNGMQIKMYIDKNNQIISAFPVYP</sequence>
<dbReference type="GO" id="GO:0004519">
    <property type="term" value="F:endonuclease activity"/>
    <property type="evidence" value="ECO:0007669"/>
    <property type="project" value="InterPro"/>
</dbReference>
<evidence type="ECO:0000313" key="5">
    <source>
        <dbReference type="Proteomes" id="UP000183610"/>
    </source>
</evidence>
<name>A0AAX2DTB8_LISIV</name>
<dbReference type="Proteomes" id="UP000183610">
    <property type="component" value="Unassembled WGS sequence"/>
</dbReference>
<feature type="coiled-coil region" evidence="2">
    <location>
        <begin position="63"/>
        <end position="121"/>
    </location>
</feature>
<reference evidence="4 5" key="1">
    <citation type="submission" date="2016-10" db="EMBL/GenBank/DDBJ databases">
        <authorList>
            <person name="Varghese N."/>
            <person name="Submissions S."/>
        </authorList>
    </citation>
    <scope>NUCLEOTIDE SEQUENCE [LARGE SCALE GENOMIC DNA]</scope>
    <source>
        <strain evidence="4 5">ATCC 49954</strain>
    </source>
</reference>
<dbReference type="Pfam" id="PF14436">
    <property type="entry name" value="EndoU_bacteria"/>
    <property type="match status" value="1"/>
</dbReference>
<evidence type="ECO:0000256" key="1">
    <source>
        <dbReference type="ARBA" id="ARBA00034117"/>
    </source>
</evidence>
<dbReference type="RefSeq" id="WP_074674036.1">
    <property type="nucleotide sequence ID" value="NZ_FNMX01000019.1"/>
</dbReference>
<dbReference type="EMBL" id="FNMX01000019">
    <property type="protein sequence ID" value="SDX38545.1"/>
    <property type="molecule type" value="Genomic_DNA"/>
</dbReference>
<dbReference type="Pfam" id="PF04740">
    <property type="entry name" value="LXG"/>
    <property type="match status" value="1"/>
</dbReference>
<dbReference type="AlphaFoldDB" id="A0AAX2DTB8"/>
<proteinExistence type="inferred from homology"/>
<comment type="caution">
    <text evidence="4">The sequence shown here is derived from an EMBL/GenBank/DDBJ whole genome shotgun (WGS) entry which is preliminary data.</text>
</comment>
<keyword evidence="2" id="KW-0175">Coiled coil</keyword>
<organism evidence="4 5">
    <name type="scientific">Listeria ivanovii</name>
    <dbReference type="NCBI Taxonomy" id="1638"/>
    <lineage>
        <taxon>Bacteria</taxon>
        <taxon>Bacillati</taxon>
        <taxon>Bacillota</taxon>
        <taxon>Bacilli</taxon>
        <taxon>Bacillales</taxon>
        <taxon>Listeriaceae</taxon>
        <taxon>Listeria</taxon>
    </lineage>
</organism>
<accession>A0AAX2DTB8</accession>
<dbReference type="InterPro" id="IPR029501">
    <property type="entry name" value="EndoU_bac"/>
</dbReference>
<dbReference type="PROSITE" id="PS51756">
    <property type="entry name" value="LXG"/>
    <property type="match status" value="1"/>
</dbReference>